<comment type="pathway">
    <text evidence="2">Glycerolipid metabolism; triacylglycerol biosynthesis.</text>
</comment>
<evidence type="ECO:0000256" key="5">
    <source>
        <dbReference type="ARBA" id="ARBA00013244"/>
    </source>
</evidence>
<comment type="pathway">
    <text evidence="3">Lipid metabolism.</text>
</comment>
<evidence type="ECO:0000256" key="2">
    <source>
        <dbReference type="ARBA" id="ARBA00004771"/>
    </source>
</evidence>
<keyword evidence="13 17" id="KW-1133">Transmembrane helix</keyword>
<keyword evidence="19" id="KW-1185">Reference proteome</keyword>
<keyword evidence="11" id="KW-0319">Glycerol metabolism</keyword>
<evidence type="ECO:0000256" key="7">
    <source>
        <dbReference type="ARBA" id="ARBA00022614"/>
    </source>
</evidence>
<name>A0ABQ6MX49_9STRA</name>
<dbReference type="EMBL" id="BRYB01000686">
    <property type="protein sequence ID" value="GMI35376.1"/>
    <property type="molecule type" value="Genomic_DNA"/>
</dbReference>
<evidence type="ECO:0000256" key="11">
    <source>
        <dbReference type="ARBA" id="ARBA00022798"/>
    </source>
</evidence>
<comment type="similarity">
    <text evidence="4">Belongs to the diacylglycerol acyltransferase family.</text>
</comment>
<keyword evidence="10" id="KW-0677">Repeat</keyword>
<feature type="transmembrane region" description="Helical" evidence="17">
    <location>
        <begin position="498"/>
        <end position="519"/>
    </location>
</feature>
<dbReference type="Pfam" id="PF06293">
    <property type="entry name" value="Kdo"/>
    <property type="match status" value="1"/>
</dbReference>
<evidence type="ECO:0000256" key="15">
    <source>
        <dbReference type="ARBA" id="ARBA00023136"/>
    </source>
</evidence>
<evidence type="ECO:0000313" key="18">
    <source>
        <dbReference type="EMBL" id="GMI35376.1"/>
    </source>
</evidence>
<reference evidence="18 19" key="1">
    <citation type="journal article" date="2023" name="Commun. Biol.">
        <title>Genome analysis of Parmales, the sister group of diatoms, reveals the evolutionary specialization of diatoms from phago-mixotrophs to photoautotrophs.</title>
        <authorList>
            <person name="Ban H."/>
            <person name="Sato S."/>
            <person name="Yoshikawa S."/>
            <person name="Yamada K."/>
            <person name="Nakamura Y."/>
            <person name="Ichinomiya M."/>
            <person name="Sato N."/>
            <person name="Blanc-Mathieu R."/>
            <person name="Endo H."/>
            <person name="Kuwata A."/>
            <person name="Ogata H."/>
        </authorList>
    </citation>
    <scope>NUCLEOTIDE SEQUENCE [LARGE SCALE GENOMIC DNA]</scope>
</reference>
<evidence type="ECO:0000256" key="8">
    <source>
        <dbReference type="ARBA" id="ARBA00022679"/>
    </source>
</evidence>
<keyword evidence="8" id="KW-0808">Transferase</keyword>
<dbReference type="SUPFAM" id="SSF52058">
    <property type="entry name" value="L domain-like"/>
    <property type="match status" value="1"/>
</dbReference>
<dbReference type="Proteomes" id="UP001165060">
    <property type="component" value="Unassembled WGS sequence"/>
</dbReference>
<dbReference type="SUPFAM" id="SSF56112">
    <property type="entry name" value="Protein kinase-like (PK-like)"/>
    <property type="match status" value="1"/>
</dbReference>
<dbReference type="InterPro" id="IPR007130">
    <property type="entry name" value="DAGAT"/>
</dbReference>
<comment type="caution">
    <text evidence="18">The sequence shown here is derived from an EMBL/GenBank/DDBJ whole genome shotgun (WGS) entry which is preliminary data.</text>
</comment>
<dbReference type="PANTHER" id="PTHR12317">
    <property type="entry name" value="DIACYLGLYCEROL O-ACYLTRANSFERASE"/>
    <property type="match status" value="1"/>
</dbReference>
<dbReference type="Pfam" id="PF00560">
    <property type="entry name" value="LRR_1"/>
    <property type="match status" value="1"/>
</dbReference>
<keyword evidence="15 17" id="KW-0472">Membrane</keyword>
<dbReference type="Pfam" id="PF03982">
    <property type="entry name" value="DAGAT"/>
    <property type="match status" value="1"/>
</dbReference>
<dbReference type="InterPro" id="IPR001611">
    <property type="entry name" value="Leu-rich_rpt"/>
</dbReference>
<protein>
    <recommendedName>
        <fullName evidence="5">diacylglycerol O-acyltransferase</fullName>
        <ecNumber evidence="5">2.3.1.20</ecNumber>
    </recommendedName>
</protein>
<accession>A0ABQ6MX49</accession>
<dbReference type="EC" id="2.3.1.20" evidence="5"/>
<evidence type="ECO:0000313" key="19">
    <source>
        <dbReference type="Proteomes" id="UP001165060"/>
    </source>
</evidence>
<keyword evidence="6" id="KW-0444">Lipid biosynthesis</keyword>
<dbReference type="InterPro" id="IPR011009">
    <property type="entry name" value="Kinase-like_dom_sf"/>
</dbReference>
<dbReference type="PROSITE" id="PS51450">
    <property type="entry name" value="LRR"/>
    <property type="match status" value="1"/>
</dbReference>
<keyword evidence="16" id="KW-0012">Acyltransferase</keyword>
<dbReference type="InterPro" id="IPR032675">
    <property type="entry name" value="LRR_dom_sf"/>
</dbReference>
<keyword evidence="7" id="KW-0433">Leucine-rich repeat</keyword>
<dbReference type="PANTHER" id="PTHR12317:SF0">
    <property type="entry name" value="ACYLTRANSFERASE"/>
    <property type="match status" value="1"/>
</dbReference>
<evidence type="ECO:0000256" key="17">
    <source>
        <dbReference type="SAM" id="Phobius"/>
    </source>
</evidence>
<proteinExistence type="inferred from homology"/>
<sequence>MFTPTRKTESSTDEGTKLSLLLSLDDNASKLFQRYRSPTRKSITQSISSLSLLNLSGCSLSASSFPESLASLPSLDTLYLSNNSITTLPLAIGTCPSLRILAVKSNKLECIPPTSLPSSLQSLILTDNALASLPDVFADVNGLRKIMLSHNRLKELPPSFRSLKDLELARLANNELEQAPMELLELPKLRWVALGGNPFLPPVPPIASSIPVLADDTKPIAANSEHPGAGAGVLGTGSGGAVKIHHPSDRVEPVALKSYKTSGEKLTDGLSGSDIALTCFVSSLLPKELVGEVLAANERQLTMALLPSTAVAEPPTGKTLVRDVWAEMSPEAASSVASAVGKALRLLHEKGVMHGDVYGHNVLQDGGDASRCFLTDFGASFCYDKEAAYGRLLEKIEMRAYTQLVEELRGALPDVARDVFERDEKRGLEALAGACKGGEKFEEVSPRLYPAFPDAYKHMPSWLRWGLGYSVATAFTVTFLAVPWLLVLFLLPVTRETFAGRMLGSLCFVVTAGSFAAPLRKSRAVIQLGQLLYEPFQFAASGPPSDRRRLINEGDATRFVIGMHPHGIIPIHALLWSAYCDQYFEDPITGSSLYGFGAAADITGKLPFLRNWMGYLNAGSAAYRVLKGGLERDHLYLMPGGVAEVFESTPRKNTIIFKKRRGLVKLALETDSKLIPCYVFGATDFFYNLATGTNPLARLSRKLQAGLTVFWGYAGLPLPFLCKVTMCAAEPMEVKVRDGESEEDCIERCHEEYLRRIKDVFEEYKGVSGYGGAELEIR</sequence>
<keyword evidence="12" id="KW-0256">Endoplasmic reticulum</keyword>
<evidence type="ECO:0000256" key="14">
    <source>
        <dbReference type="ARBA" id="ARBA00023098"/>
    </source>
</evidence>
<feature type="transmembrane region" description="Helical" evidence="17">
    <location>
        <begin position="467"/>
        <end position="492"/>
    </location>
</feature>
<evidence type="ECO:0000256" key="13">
    <source>
        <dbReference type="ARBA" id="ARBA00022989"/>
    </source>
</evidence>
<comment type="subcellular location">
    <subcellularLocation>
        <location evidence="1">Endoplasmic reticulum membrane</location>
        <topology evidence="1">Multi-pass membrane protein</topology>
    </subcellularLocation>
</comment>
<evidence type="ECO:0000256" key="6">
    <source>
        <dbReference type="ARBA" id="ARBA00022516"/>
    </source>
</evidence>
<evidence type="ECO:0000256" key="9">
    <source>
        <dbReference type="ARBA" id="ARBA00022692"/>
    </source>
</evidence>
<evidence type="ECO:0000256" key="12">
    <source>
        <dbReference type="ARBA" id="ARBA00022824"/>
    </source>
</evidence>
<dbReference type="Gene3D" id="1.10.510.10">
    <property type="entry name" value="Transferase(Phosphotransferase) domain 1"/>
    <property type="match status" value="1"/>
</dbReference>
<evidence type="ECO:0000256" key="1">
    <source>
        <dbReference type="ARBA" id="ARBA00004477"/>
    </source>
</evidence>
<dbReference type="InterPro" id="IPR003591">
    <property type="entry name" value="Leu-rich_rpt_typical-subtyp"/>
</dbReference>
<organism evidence="18 19">
    <name type="scientific">Tetraparma gracilis</name>
    <dbReference type="NCBI Taxonomy" id="2962635"/>
    <lineage>
        <taxon>Eukaryota</taxon>
        <taxon>Sar</taxon>
        <taxon>Stramenopiles</taxon>
        <taxon>Ochrophyta</taxon>
        <taxon>Bolidophyceae</taxon>
        <taxon>Parmales</taxon>
        <taxon>Triparmaceae</taxon>
        <taxon>Tetraparma</taxon>
    </lineage>
</organism>
<dbReference type="Pfam" id="PF13855">
    <property type="entry name" value="LRR_8"/>
    <property type="match status" value="1"/>
</dbReference>
<evidence type="ECO:0000256" key="10">
    <source>
        <dbReference type="ARBA" id="ARBA00022737"/>
    </source>
</evidence>
<dbReference type="Gene3D" id="3.80.10.10">
    <property type="entry name" value="Ribonuclease Inhibitor"/>
    <property type="match status" value="2"/>
</dbReference>
<evidence type="ECO:0000256" key="3">
    <source>
        <dbReference type="ARBA" id="ARBA00005189"/>
    </source>
</evidence>
<gene>
    <name evidence="18" type="ORF">TeGR_g1424</name>
</gene>
<dbReference type="SMART" id="SM00369">
    <property type="entry name" value="LRR_TYP"/>
    <property type="match status" value="4"/>
</dbReference>
<keyword evidence="9 17" id="KW-0812">Transmembrane</keyword>
<evidence type="ECO:0000256" key="16">
    <source>
        <dbReference type="ARBA" id="ARBA00023315"/>
    </source>
</evidence>
<dbReference type="SMART" id="SM00364">
    <property type="entry name" value="LRR_BAC"/>
    <property type="match status" value="4"/>
</dbReference>
<keyword evidence="14" id="KW-0443">Lipid metabolism</keyword>
<evidence type="ECO:0000256" key="4">
    <source>
        <dbReference type="ARBA" id="ARBA00005420"/>
    </source>
</evidence>